<comment type="caution">
    <text evidence="4">The sequence shown here is derived from an EMBL/GenBank/DDBJ whole genome shotgun (WGS) entry which is preliminary data.</text>
</comment>
<reference evidence="4" key="1">
    <citation type="submission" date="2021-03" db="EMBL/GenBank/DDBJ databases">
        <title>Chromosome level genome of the anhydrobiotic midge Polypedilum vanderplanki.</title>
        <authorList>
            <person name="Yoshida Y."/>
            <person name="Kikawada T."/>
            <person name="Gusev O."/>
        </authorList>
    </citation>
    <scope>NUCLEOTIDE SEQUENCE</scope>
    <source>
        <strain evidence="4">NIAS01</strain>
        <tissue evidence="4">Whole body or cell culture</tissue>
    </source>
</reference>
<feature type="region of interest" description="Disordered" evidence="2">
    <location>
        <begin position="173"/>
        <end position="209"/>
    </location>
</feature>
<dbReference type="InterPro" id="IPR012934">
    <property type="entry name" value="Znf_AD"/>
</dbReference>
<dbReference type="Proteomes" id="UP001107558">
    <property type="component" value="Chromosome 2"/>
</dbReference>
<organism evidence="4 5">
    <name type="scientific">Polypedilum vanderplanki</name>
    <name type="common">Sleeping chironomid midge</name>
    <dbReference type="NCBI Taxonomy" id="319348"/>
    <lineage>
        <taxon>Eukaryota</taxon>
        <taxon>Metazoa</taxon>
        <taxon>Ecdysozoa</taxon>
        <taxon>Arthropoda</taxon>
        <taxon>Hexapoda</taxon>
        <taxon>Insecta</taxon>
        <taxon>Pterygota</taxon>
        <taxon>Neoptera</taxon>
        <taxon>Endopterygota</taxon>
        <taxon>Diptera</taxon>
        <taxon>Nematocera</taxon>
        <taxon>Chironomoidea</taxon>
        <taxon>Chironomidae</taxon>
        <taxon>Chironominae</taxon>
        <taxon>Polypedilum</taxon>
        <taxon>Polypedilum</taxon>
    </lineage>
</organism>
<evidence type="ECO:0000256" key="1">
    <source>
        <dbReference type="SAM" id="Coils"/>
    </source>
</evidence>
<protein>
    <recommendedName>
        <fullName evidence="3">ZAD domain-containing protein</fullName>
    </recommendedName>
</protein>
<dbReference type="EMBL" id="JADBJN010000002">
    <property type="protein sequence ID" value="KAG5678253.1"/>
    <property type="molecule type" value="Genomic_DNA"/>
</dbReference>
<feature type="compositionally biased region" description="Acidic residues" evidence="2">
    <location>
        <begin position="193"/>
        <end position="206"/>
    </location>
</feature>
<dbReference type="GO" id="GO:0005634">
    <property type="term" value="C:nucleus"/>
    <property type="evidence" value="ECO:0007669"/>
    <property type="project" value="InterPro"/>
</dbReference>
<evidence type="ECO:0000313" key="5">
    <source>
        <dbReference type="Proteomes" id="UP001107558"/>
    </source>
</evidence>
<feature type="coiled-coil region" evidence="1">
    <location>
        <begin position="520"/>
        <end position="554"/>
    </location>
</feature>
<accession>A0A9J6C8J0</accession>
<name>A0A9J6C8J0_POLVA</name>
<feature type="domain" description="ZAD" evidence="3">
    <location>
        <begin position="13"/>
        <end position="91"/>
    </location>
</feature>
<dbReference type="AlphaFoldDB" id="A0A9J6C8J0"/>
<keyword evidence="5" id="KW-1185">Reference proteome</keyword>
<gene>
    <name evidence="4" type="ORF">PVAND_007945</name>
</gene>
<evidence type="ECO:0000313" key="4">
    <source>
        <dbReference type="EMBL" id="KAG5678253.1"/>
    </source>
</evidence>
<dbReference type="OrthoDB" id="434783at2759"/>
<evidence type="ECO:0000256" key="2">
    <source>
        <dbReference type="SAM" id="MobiDB-lite"/>
    </source>
</evidence>
<proteinExistence type="predicted"/>
<dbReference type="GO" id="GO:0008270">
    <property type="term" value="F:zinc ion binding"/>
    <property type="evidence" value="ECO:0007669"/>
    <property type="project" value="InterPro"/>
</dbReference>
<keyword evidence="1" id="KW-0175">Coiled coil</keyword>
<feature type="compositionally biased region" description="Acidic residues" evidence="2">
    <location>
        <begin position="173"/>
        <end position="185"/>
    </location>
</feature>
<evidence type="ECO:0000259" key="3">
    <source>
        <dbReference type="SMART" id="SM00868"/>
    </source>
</evidence>
<dbReference type="PANTHER" id="PTHR10773:SF19">
    <property type="match status" value="1"/>
</dbReference>
<dbReference type="PANTHER" id="PTHR10773">
    <property type="entry name" value="DNA-DIRECTED RNA POLYMERASES I, II, AND III SUBUNIT RPABC2"/>
    <property type="match status" value="1"/>
</dbReference>
<sequence>MSRITRKKELYAECCVCIRKANNQKTHTITKKVSKTQTQTIYDIIIDLNLINYEITSKENELICESCRKIVVDFYNFKVMCKNQQNSHRISTKKKENKDQVKDLMESTHYEKLLKFIKQFPHSAVTVDEENQLIISPHKSKIKNEYESYIDMNFVDFQNTELIVKTEIDETEERLEDIENDDEDYRMDSNEMSNDDDISSDEEEEEKQSTVETITTEEGVSKTILNNIEFISRTPECLVDLMKKKKEGKSKYKNPENWIRIKQRTARAKGKAYTTRSGKFIRAREMKAACNKCRYKCCEKITEAERLKNFQNYWNLADFILQKKFLFEHRIVEPVARRRARQENPRIRSYSTKYFLDTFNEDGSFKEMIKVCEAMFTNTLDICKNTIRTLQKKVEMGKVEDLRGQQRRKLSPGHVIALEHIKQFPYFHIEKPMPLTQMYKVYVQECFEKNVEPVKDGTYRKLFTDNNECEFLRQSTKFKCEVCDQYNQASDYDKISMEFNYKYHLETNPQCMKRDRWRKNGKIKAEKRKAKLMIKQQQQQMQNQQQSYQQQTVMEFIEDIQNL</sequence>
<dbReference type="SMART" id="SM00868">
    <property type="entry name" value="zf-AD"/>
    <property type="match status" value="1"/>
</dbReference>